<feature type="domain" description="J" evidence="1">
    <location>
        <begin position="4"/>
        <end position="72"/>
    </location>
</feature>
<proteinExistence type="predicted"/>
<keyword evidence="2" id="KW-0346">Stress response</keyword>
<sequence>MVENNYDILGVSTNASKQQIRIAFRELALKHHSDRGGHDDYFIKIKQAFEDLKTGKKFPDSSEEKEKKSKFFWGTDEEEKNEKTLYYQMTLQTK</sequence>
<dbReference type="AlphaFoldDB" id="A0A075HM92"/>
<dbReference type="CDD" id="cd06257">
    <property type="entry name" value="DnaJ"/>
    <property type="match status" value="1"/>
</dbReference>
<dbReference type="InterPro" id="IPR001623">
    <property type="entry name" value="DnaJ_domain"/>
</dbReference>
<accession>A0A075HM92</accession>
<dbReference type="PRINTS" id="PR00625">
    <property type="entry name" value="JDOMAIN"/>
</dbReference>
<dbReference type="InterPro" id="IPR052276">
    <property type="entry name" value="Diphthamide-biosynth_chaperone"/>
</dbReference>
<evidence type="ECO:0000313" key="2">
    <source>
        <dbReference type="EMBL" id="AIF15542.1"/>
    </source>
</evidence>
<dbReference type="InterPro" id="IPR036869">
    <property type="entry name" value="J_dom_sf"/>
</dbReference>
<dbReference type="Gene3D" id="1.10.287.110">
    <property type="entry name" value="DnaJ domain"/>
    <property type="match status" value="1"/>
</dbReference>
<reference evidence="2" key="1">
    <citation type="journal article" date="2014" name="Genome Biol. Evol.">
        <title>Pangenome evidence for extensive interdomain horizontal transfer affecting lineage core and shell genes in uncultured planktonic thaumarchaeota and euryarchaeota.</title>
        <authorList>
            <person name="Deschamps P."/>
            <person name="Zivanovic Y."/>
            <person name="Moreira D."/>
            <person name="Rodriguez-Valera F."/>
            <person name="Lopez-Garcia P."/>
        </authorList>
    </citation>
    <scope>NUCLEOTIDE SEQUENCE</scope>
</reference>
<dbReference type="PROSITE" id="PS50076">
    <property type="entry name" value="DNAJ_2"/>
    <property type="match status" value="1"/>
</dbReference>
<evidence type="ECO:0000259" key="1">
    <source>
        <dbReference type="PROSITE" id="PS50076"/>
    </source>
</evidence>
<protein>
    <submittedName>
        <fullName evidence="2">Heat shock protein DnaJ domain-containing protein</fullName>
    </submittedName>
</protein>
<dbReference type="PANTHER" id="PTHR44240:SF10">
    <property type="entry name" value="J DOMAIN-CONTAINING PROTEIN"/>
    <property type="match status" value="1"/>
</dbReference>
<dbReference type="SUPFAM" id="SSF46565">
    <property type="entry name" value="Chaperone J-domain"/>
    <property type="match status" value="1"/>
</dbReference>
<dbReference type="PANTHER" id="PTHR44240">
    <property type="entry name" value="DNAJ DOMAIN (PROKARYOTIC HEAT SHOCK PROTEIN)-RELATED"/>
    <property type="match status" value="1"/>
</dbReference>
<name>A0A075HM92_9ARCH</name>
<dbReference type="Pfam" id="PF00226">
    <property type="entry name" value="DnaJ"/>
    <property type="match status" value="1"/>
</dbReference>
<dbReference type="SMART" id="SM00271">
    <property type="entry name" value="DnaJ"/>
    <property type="match status" value="1"/>
</dbReference>
<dbReference type="EMBL" id="KF901031">
    <property type="protein sequence ID" value="AIF15542.1"/>
    <property type="molecule type" value="Genomic_DNA"/>
</dbReference>
<organism evidence="2">
    <name type="scientific">uncultured marine thaumarchaeote KM3_70_E10</name>
    <dbReference type="NCBI Taxonomy" id="1456254"/>
    <lineage>
        <taxon>Archaea</taxon>
        <taxon>Nitrososphaerota</taxon>
        <taxon>environmental samples</taxon>
    </lineage>
</organism>